<evidence type="ECO:0008006" key="4">
    <source>
        <dbReference type="Google" id="ProtNLM"/>
    </source>
</evidence>
<dbReference type="PANTHER" id="PTHR32428">
    <property type="entry name" value="TARGET OF RAPAMYCIN COMPLEX 2 SUBUNIT BIT61-RELATED"/>
    <property type="match status" value="1"/>
</dbReference>
<proteinExistence type="predicted"/>
<evidence type="ECO:0000313" key="2">
    <source>
        <dbReference type="EMBL" id="CUS07743.1"/>
    </source>
</evidence>
<feature type="compositionally biased region" description="Polar residues" evidence="1">
    <location>
        <begin position="253"/>
        <end position="263"/>
    </location>
</feature>
<feature type="region of interest" description="Disordered" evidence="1">
    <location>
        <begin position="253"/>
        <end position="300"/>
    </location>
</feature>
<dbReference type="Pfam" id="PF08539">
    <property type="entry name" value="HbrB"/>
    <property type="match status" value="1"/>
</dbReference>
<feature type="compositionally biased region" description="Low complexity" evidence="1">
    <location>
        <begin position="288"/>
        <end position="300"/>
    </location>
</feature>
<keyword evidence="3" id="KW-1185">Reference proteome</keyword>
<gene>
    <name evidence="2" type="ORF">GSTUAT00008151001</name>
</gene>
<feature type="compositionally biased region" description="Polar residues" evidence="1">
    <location>
        <begin position="35"/>
        <end position="48"/>
    </location>
</feature>
<dbReference type="EMBL" id="LN891179">
    <property type="protein sequence ID" value="CUS07743.1"/>
    <property type="molecule type" value="Genomic_DNA"/>
</dbReference>
<feature type="region of interest" description="Disordered" evidence="1">
    <location>
        <begin position="1"/>
        <end position="204"/>
    </location>
</feature>
<sequence length="593" mass="63625">MQGMQGRRPAIRSPHRAPHHGRSPSSSSTSSTSSQLTATNPNASTSTIKLIPPSTPPVTQTSPVAAGVQGFFDPTLIRSQSTQPQLQTQPPSQVPAAYAMQASQRKRSATAPSPTSPPLTSSAISSAAASAPFTRESPPTPPPHSIPHPPPPAPQLSNYTPPPAKKDSKMKIFSKPARIGTPTLDKALRPPPSPNKLPAISSPMPRLTPSAAAIAAALGAGGERKASFSSVYSSSTSTLISASTQDLHSQYASFQGYSSSPPAQQKDHSHSHKPHFLRPRRDKDHTFSSSASNSKAISADGSSLYSFGPSSPSSAVFGSSSKADLQKTITGIDIGPRGKGGKGFTGGGSWDDAFLEGFGASGSVIGQDNAWTVLCSRVLGLFDGEPLRNTVEDLNKLVVLHIKRCYDRCSSVQLLDDVRDLLDTGMLTLDSTLLTLPDEKLIPKLVDIWGFLFGNILPYFEAVFLPLQQEFKGTGTLSAKESSEFFGLMPRFDVRRLVLISFRDNVILPLHARLRILFSKLQLDFSVSQSDITHNASRMLQCISVLSSVLTENEAQKAMDELAKTLKHNWLTRGRTGRNRRGFVGTKTMRVVV</sequence>
<feature type="compositionally biased region" description="Basic residues" evidence="1">
    <location>
        <begin position="9"/>
        <end position="22"/>
    </location>
</feature>
<name>A0A292PMM3_9PEZI</name>
<feature type="compositionally biased region" description="Basic residues" evidence="1">
    <location>
        <begin position="269"/>
        <end position="278"/>
    </location>
</feature>
<protein>
    <recommendedName>
        <fullName evidence="4">HbrB-like protein</fullName>
    </recommendedName>
</protein>
<dbReference type="GO" id="GO:0031932">
    <property type="term" value="C:TORC2 complex"/>
    <property type="evidence" value="ECO:0007669"/>
    <property type="project" value="TreeGrafter"/>
</dbReference>
<evidence type="ECO:0000256" key="1">
    <source>
        <dbReference type="SAM" id="MobiDB-lite"/>
    </source>
</evidence>
<feature type="compositionally biased region" description="Pro residues" evidence="1">
    <location>
        <begin position="138"/>
        <end position="154"/>
    </location>
</feature>
<dbReference type="GO" id="GO:0038203">
    <property type="term" value="P:TORC2 signaling"/>
    <property type="evidence" value="ECO:0007669"/>
    <property type="project" value="TreeGrafter"/>
</dbReference>
<feature type="compositionally biased region" description="Low complexity" evidence="1">
    <location>
        <begin position="79"/>
        <end position="91"/>
    </location>
</feature>
<dbReference type="InterPro" id="IPR013745">
    <property type="entry name" value="Bit61/PRR5"/>
</dbReference>
<dbReference type="AlphaFoldDB" id="A0A292PMM3"/>
<feature type="compositionally biased region" description="Low complexity" evidence="1">
    <location>
        <begin position="109"/>
        <end position="132"/>
    </location>
</feature>
<evidence type="ECO:0000313" key="3">
    <source>
        <dbReference type="Proteomes" id="UP001412239"/>
    </source>
</evidence>
<reference evidence="2" key="1">
    <citation type="submission" date="2015-10" db="EMBL/GenBank/DDBJ databases">
        <authorList>
            <person name="Regsiter A."/>
            <person name="william w."/>
        </authorList>
    </citation>
    <scope>NUCLEOTIDE SEQUENCE</scope>
    <source>
        <strain evidence="2">Montdore</strain>
    </source>
</reference>
<dbReference type="Proteomes" id="UP001412239">
    <property type="component" value="Unassembled WGS sequence"/>
</dbReference>
<dbReference type="PANTHER" id="PTHR32428:SF2">
    <property type="entry name" value="TARGET OF RAPAMYCIN COMPLEX 2 SUBUNIT BIT61-RELATED"/>
    <property type="match status" value="1"/>
</dbReference>
<feature type="compositionally biased region" description="Low complexity" evidence="1">
    <location>
        <begin position="23"/>
        <end position="34"/>
    </location>
</feature>
<organism evidence="2 3">
    <name type="scientific">Tuber aestivum</name>
    <name type="common">summer truffle</name>
    <dbReference type="NCBI Taxonomy" id="59557"/>
    <lineage>
        <taxon>Eukaryota</taxon>
        <taxon>Fungi</taxon>
        <taxon>Dikarya</taxon>
        <taxon>Ascomycota</taxon>
        <taxon>Pezizomycotina</taxon>
        <taxon>Pezizomycetes</taxon>
        <taxon>Pezizales</taxon>
        <taxon>Tuberaceae</taxon>
        <taxon>Tuber</taxon>
    </lineage>
</organism>
<accession>A0A292PMM3</accession>